<dbReference type="Gene3D" id="3.80.30.30">
    <property type="match status" value="1"/>
</dbReference>
<keyword evidence="6" id="KW-1185">Reference proteome</keyword>
<evidence type="ECO:0000313" key="6">
    <source>
        <dbReference type="Proteomes" id="UP000450917"/>
    </source>
</evidence>
<dbReference type="SFLD" id="SFLDG01084">
    <property type="entry name" value="Uncharacterised_Radical_SAM_Su"/>
    <property type="match status" value="1"/>
</dbReference>
<dbReference type="GO" id="GO:0051536">
    <property type="term" value="F:iron-sulfur cluster binding"/>
    <property type="evidence" value="ECO:0007669"/>
    <property type="project" value="UniProtKB-KW"/>
</dbReference>
<dbReference type="RefSeq" id="WP_141336345.1">
    <property type="nucleotide sequence ID" value="NZ_JBDLZV010000001.1"/>
</dbReference>
<dbReference type="PANTHER" id="PTHR43432:SF3">
    <property type="entry name" value="SLR0285 PROTEIN"/>
    <property type="match status" value="1"/>
</dbReference>
<dbReference type="GO" id="GO:0046872">
    <property type="term" value="F:metal ion binding"/>
    <property type="evidence" value="ECO:0007669"/>
    <property type="project" value="UniProtKB-KW"/>
</dbReference>
<dbReference type="GO" id="GO:0003824">
    <property type="term" value="F:catalytic activity"/>
    <property type="evidence" value="ECO:0007669"/>
    <property type="project" value="InterPro"/>
</dbReference>
<keyword evidence="3" id="KW-0411">Iron-sulfur</keyword>
<dbReference type="EMBL" id="WNZX01000032">
    <property type="protein sequence ID" value="MUG73757.1"/>
    <property type="molecule type" value="Genomic_DNA"/>
</dbReference>
<keyword evidence="2" id="KW-0408">Iron</keyword>
<comment type="caution">
    <text evidence="5">The sequence shown here is derived from an EMBL/GenBank/DDBJ whole genome shotgun (WGS) entry which is preliminary data.</text>
</comment>
<keyword evidence="1" id="KW-0479">Metal-binding</keyword>
<dbReference type="InterPro" id="IPR058240">
    <property type="entry name" value="rSAM_sf"/>
</dbReference>
<dbReference type="PANTHER" id="PTHR43432">
    <property type="entry name" value="SLR0285 PROTEIN"/>
    <property type="match status" value="1"/>
</dbReference>
<evidence type="ECO:0000313" key="5">
    <source>
        <dbReference type="EMBL" id="MUG73757.1"/>
    </source>
</evidence>
<reference evidence="5 6" key="1">
    <citation type="submission" date="2019-11" db="EMBL/GenBank/DDBJ databases">
        <title>Draft genome sequences of five Paenibacillus species of dairy origin.</title>
        <authorList>
            <person name="Olajide A.M."/>
            <person name="Chen S."/>
            <person name="Lapointe G."/>
        </authorList>
    </citation>
    <scope>NUCLEOTIDE SEQUENCE [LARGE SCALE GENOMIC DNA]</scope>
    <source>
        <strain evidence="5 6">2CS3</strain>
    </source>
</reference>
<dbReference type="SFLD" id="SFLDS00029">
    <property type="entry name" value="Radical_SAM"/>
    <property type="match status" value="1"/>
</dbReference>
<gene>
    <name evidence="5" type="ORF">GNP93_24420</name>
</gene>
<dbReference type="Proteomes" id="UP000450917">
    <property type="component" value="Unassembled WGS sequence"/>
</dbReference>
<name>A0A7X2ZF49_9BACL</name>
<evidence type="ECO:0000256" key="1">
    <source>
        <dbReference type="ARBA" id="ARBA00022723"/>
    </source>
</evidence>
<dbReference type="InterPro" id="IPR040086">
    <property type="entry name" value="MJ0683-like"/>
</dbReference>
<protein>
    <submittedName>
        <fullName evidence="5">Radical SAM protein</fullName>
    </submittedName>
</protein>
<dbReference type="CDD" id="cd01335">
    <property type="entry name" value="Radical_SAM"/>
    <property type="match status" value="1"/>
</dbReference>
<evidence type="ECO:0000256" key="2">
    <source>
        <dbReference type="ARBA" id="ARBA00023004"/>
    </source>
</evidence>
<organism evidence="5 6">
    <name type="scientific">Paenibacillus validus</name>
    <dbReference type="NCBI Taxonomy" id="44253"/>
    <lineage>
        <taxon>Bacteria</taxon>
        <taxon>Bacillati</taxon>
        <taxon>Bacillota</taxon>
        <taxon>Bacilli</taxon>
        <taxon>Bacillales</taxon>
        <taxon>Paenibacillaceae</taxon>
        <taxon>Paenibacillus</taxon>
    </lineage>
</organism>
<dbReference type="SUPFAM" id="SSF102114">
    <property type="entry name" value="Radical SAM enzymes"/>
    <property type="match status" value="1"/>
</dbReference>
<dbReference type="AlphaFoldDB" id="A0A7X2ZF49"/>
<evidence type="ECO:0000256" key="3">
    <source>
        <dbReference type="ARBA" id="ARBA00023014"/>
    </source>
</evidence>
<feature type="domain" description="Radical SAM core" evidence="4">
    <location>
        <begin position="22"/>
        <end position="257"/>
    </location>
</feature>
<proteinExistence type="predicted"/>
<dbReference type="Pfam" id="PF04055">
    <property type="entry name" value="Radical_SAM"/>
    <property type="match status" value="1"/>
</dbReference>
<evidence type="ECO:0000259" key="4">
    <source>
        <dbReference type="PROSITE" id="PS51918"/>
    </source>
</evidence>
<sequence>MSRQKSIKVTAPKRLLLPASGFLSGYTHTLNPYVGCAFACSYCYVREMPVAKFRGSPWGDWVDVKANTASLLSRELKRAGRKKPVTVFMSSATDPYQPEEFRACLTRSWLEVMAASPPEELAFVMVQTRSPLVTRDIDVLRRLGPRVRVSLTIETDMESVRKLFTPAAPPIAARFAALRRLAEAGVPTQAAVSPVLPCSDGLADRLAETGVDRVVIDDYFMGDGSQGRRTERLGMRELYRANGYDAWYDRGAYLRVREQLARRFEAQRIRVSQKGFMP</sequence>
<dbReference type="PROSITE" id="PS51918">
    <property type="entry name" value="RADICAL_SAM"/>
    <property type="match status" value="1"/>
</dbReference>
<accession>A0A7X2ZF49</accession>
<dbReference type="InterPro" id="IPR007197">
    <property type="entry name" value="rSAM"/>
</dbReference>